<feature type="transmembrane region" description="Helical" evidence="17">
    <location>
        <begin position="690"/>
        <end position="711"/>
    </location>
</feature>
<dbReference type="InterPro" id="IPR000276">
    <property type="entry name" value="GPCR_Rhodpsn"/>
</dbReference>
<dbReference type="InterPro" id="IPR017452">
    <property type="entry name" value="GPCR_Rhodpsn_7TM"/>
</dbReference>
<dbReference type="EMBL" id="QRBI01000208">
    <property type="protein sequence ID" value="RMB93719.1"/>
    <property type="molecule type" value="Genomic_DNA"/>
</dbReference>
<dbReference type="PROSITE" id="PS50262">
    <property type="entry name" value="G_PROTEIN_RECEP_F1_2"/>
    <property type="match status" value="1"/>
</dbReference>
<keyword evidence="12" id="KW-1015">Disulfide bond</keyword>
<dbReference type="GO" id="GO:0009755">
    <property type="term" value="P:hormone-mediated signaling pathway"/>
    <property type="evidence" value="ECO:0007669"/>
    <property type="project" value="TreeGrafter"/>
</dbReference>
<dbReference type="CDD" id="cd15360">
    <property type="entry name" value="7tmA_FSH-R"/>
    <property type="match status" value="1"/>
</dbReference>
<evidence type="ECO:0000256" key="9">
    <source>
        <dbReference type="ARBA" id="ARBA00022989"/>
    </source>
</evidence>
<comment type="function">
    <text evidence="17">G protein-coupled receptor for follitropin, the follicle-stimulating hormone. Through cAMP production activates the downstream PI3K-AKT and ERK1/ERK2 signaling pathways.</text>
</comment>
<dbReference type="SUPFAM" id="SSF52058">
    <property type="entry name" value="L domain-like"/>
    <property type="match status" value="1"/>
</dbReference>
<evidence type="ECO:0000259" key="18">
    <source>
        <dbReference type="PROSITE" id="PS50262"/>
    </source>
</evidence>
<dbReference type="PANTHER" id="PTHR24372">
    <property type="entry name" value="GLYCOPROTEIN HORMONE RECEPTOR"/>
    <property type="match status" value="1"/>
</dbReference>
<gene>
    <name evidence="17" type="primary">FSHR</name>
    <name evidence="19" type="ORF">DUI87_29950</name>
</gene>
<organism evidence="19 20">
    <name type="scientific">Hirundo rustica rustica</name>
    <dbReference type="NCBI Taxonomy" id="333673"/>
    <lineage>
        <taxon>Eukaryota</taxon>
        <taxon>Metazoa</taxon>
        <taxon>Chordata</taxon>
        <taxon>Craniata</taxon>
        <taxon>Vertebrata</taxon>
        <taxon>Euteleostomi</taxon>
        <taxon>Archelosauria</taxon>
        <taxon>Archosauria</taxon>
        <taxon>Dinosauria</taxon>
        <taxon>Saurischia</taxon>
        <taxon>Theropoda</taxon>
        <taxon>Coelurosauria</taxon>
        <taxon>Aves</taxon>
        <taxon>Neognathae</taxon>
        <taxon>Neoaves</taxon>
        <taxon>Telluraves</taxon>
        <taxon>Australaves</taxon>
        <taxon>Passeriformes</taxon>
        <taxon>Sylvioidea</taxon>
        <taxon>Hirundinidae</taxon>
        <taxon>Hirundo</taxon>
    </lineage>
</organism>
<feature type="transmembrane region" description="Helical" evidence="17">
    <location>
        <begin position="648"/>
        <end position="669"/>
    </location>
</feature>
<accession>A0A3M0J4I0</accession>
<keyword evidence="6 17" id="KW-0812">Transmembrane</keyword>
<evidence type="ECO:0000256" key="10">
    <source>
        <dbReference type="ARBA" id="ARBA00023040"/>
    </source>
</evidence>
<dbReference type="InterPro" id="IPR032675">
    <property type="entry name" value="LRR_dom_sf"/>
</dbReference>
<evidence type="ECO:0000256" key="8">
    <source>
        <dbReference type="ARBA" id="ARBA00022737"/>
    </source>
</evidence>
<dbReference type="PRINTS" id="PR00373">
    <property type="entry name" value="GLYCHORMONER"/>
</dbReference>
<dbReference type="PROSITE" id="PS00237">
    <property type="entry name" value="G_PROTEIN_RECEP_F1_1"/>
    <property type="match status" value="1"/>
</dbReference>
<dbReference type="Gene3D" id="3.80.10.10">
    <property type="entry name" value="Ribonuclease Inhibitor"/>
    <property type="match status" value="1"/>
</dbReference>
<comment type="similarity">
    <text evidence="17">Belongs to the G-protein coupled receptor 1 family. FSH/LSH/TSH subfamily.</text>
</comment>
<dbReference type="InterPro" id="IPR024635">
    <property type="entry name" value="GnHR_TM"/>
</dbReference>
<keyword evidence="13 17" id="KW-0675">Receptor</keyword>
<keyword evidence="7" id="KW-0732">Signal</keyword>
<keyword evidence="15 17" id="KW-0807">Transducer</keyword>
<keyword evidence="11 17" id="KW-0472">Membrane</keyword>
<evidence type="ECO:0000256" key="1">
    <source>
        <dbReference type="ARBA" id="ARBA00004651"/>
    </source>
</evidence>
<keyword evidence="4" id="KW-0597">Phosphoprotein</keyword>
<keyword evidence="8" id="KW-0677">Repeat</keyword>
<feature type="transmembrane region" description="Helical" evidence="17">
    <location>
        <begin position="604"/>
        <end position="628"/>
    </location>
</feature>
<comment type="subcellular location">
    <subcellularLocation>
        <location evidence="1 17">Cell membrane</location>
        <topology evidence="1 17">Multi-pass membrane protein</topology>
    </subcellularLocation>
</comment>
<dbReference type="Proteomes" id="UP000269221">
    <property type="component" value="Unassembled WGS sequence"/>
</dbReference>
<keyword evidence="9 17" id="KW-1133">Transmembrane helix</keyword>
<dbReference type="PRINTS" id="PR01143">
    <property type="entry name" value="FSHRECEPTOR"/>
</dbReference>
<dbReference type="OrthoDB" id="5981530at2759"/>
<evidence type="ECO:0000256" key="15">
    <source>
        <dbReference type="ARBA" id="ARBA00023224"/>
    </source>
</evidence>
<evidence type="ECO:0000256" key="3">
    <source>
        <dbReference type="ARBA" id="ARBA00022475"/>
    </source>
</evidence>
<keyword evidence="3 17" id="KW-1003">Cell membrane</keyword>
<comment type="caution">
    <text evidence="19">The sequence shown here is derived from an EMBL/GenBank/DDBJ whole genome shotgun (WGS) entry which is preliminary data.</text>
</comment>
<dbReference type="InterPro" id="IPR002131">
    <property type="entry name" value="Gphrmn_rcpt_fam"/>
</dbReference>
<feature type="transmembrane region" description="Helical" evidence="17">
    <location>
        <begin position="731"/>
        <end position="758"/>
    </location>
</feature>
<evidence type="ECO:0000256" key="17">
    <source>
        <dbReference type="RuleBase" id="RU361222"/>
    </source>
</evidence>
<dbReference type="Pfam" id="PF13306">
    <property type="entry name" value="LRR_5"/>
    <property type="match status" value="2"/>
</dbReference>
<evidence type="ECO:0000256" key="11">
    <source>
        <dbReference type="ARBA" id="ARBA00023136"/>
    </source>
</evidence>
<protein>
    <recommendedName>
        <fullName evidence="2 17">Follicle-stimulating hormone receptor</fullName>
    </recommendedName>
    <alternativeName>
        <fullName evidence="16 17">Follitropin receptor</fullName>
    </alternativeName>
</protein>
<feature type="transmembrane region" description="Helical" evidence="17">
    <location>
        <begin position="571"/>
        <end position="592"/>
    </location>
</feature>
<dbReference type="PANTHER" id="PTHR24372:SF5">
    <property type="entry name" value="FOLLICLE-STIMULATING HORMONE RECEPTOR"/>
    <property type="match status" value="1"/>
</dbReference>
<reference evidence="19 20" key="1">
    <citation type="submission" date="2018-07" db="EMBL/GenBank/DDBJ databases">
        <title>A high quality draft genome assembly of the barn swallow (H. rustica rustica).</title>
        <authorList>
            <person name="Formenti G."/>
            <person name="Chiara M."/>
            <person name="Poveda L."/>
            <person name="Francoijs K.-J."/>
            <person name="Bonisoli-Alquati A."/>
            <person name="Canova L."/>
            <person name="Gianfranceschi L."/>
            <person name="Horner D.S."/>
            <person name="Saino N."/>
        </authorList>
    </citation>
    <scope>NUCLEOTIDE SEQUENCE [LARGE SCALE GENOMIC DNA]</scope>
    <source>
        <strain evidence="19">Chelidonia</strain>
        <tissue evidence="19">Blood</tissue>
    </source>
</reference>
<evidence type="ECO:0000256" key="6">
    <source>
        <dbReference type="ARBA" id="ARBA00022692"/>
    </source>
</evidence>
<evidence type="ECO:0000313" key="20">
    <source>
        <dbReference type="Proteomes" id="UP000269221"/>
    </source>
</evidence>
<sequence>MTSLTNLILYDQVTQLVNDGVCRVCLDFSTAFNAISHDILLQIHGLDGCTLGWVKNCLDGWTQRAVVKGATPSRCLVVSPQGSVLGPVLFGICIDEGIQGTLDHRQQQDHNNPVQHDRLGAERLENCPAKKDLAVLVYSTEHEPACAQVAKKASDILAWISNSVGSKTRAVLSPCTRHWRWKESRRFKYLTLFKVSRQDKPMICSPSNLFFHHFPKSSYVQNSLPLCQNYQLESIRQNISLDIVMKETGTRRPTQNLWNFVPGGFDSVHKNSIMYGGPANIESPKVLELLRDIRRMDPEFWHLIKTGYQGLLQRNSRRFVLTKMRVIPKGAFAGLVDLEKIEISQNDALEVIEANVFSNLPKLHEIRIEKANNLVYVDKDAFQHLPSLRYLLISNTGLRFLPAVHKVRSFQKVLLDIQDNINIRTIERNSFMGLSSENVILWLNKNGIQNIENHAFNGTYLDELNLSDNHNLEKLPNEVFQGANGPIVLTELHPICSISQVKQDFEENSGKKLRRRSAAEDYISNYGIGFDPAENEFDYGLCNEVVNVACSPKPDAFNPCEDIMGYNILRVLIWFINILAITGNTVVLIILISSQYKLTVPRFLMCNLAFADLCIGIYLLFIASVDIQTKSQYYNYAIDWQTGAGCNAAGFFTVFASELSVYTLTVITLERWHTITYAMQLHRKVRLRHAVIIMIFGWVFAFTVALLPIFGVSSYMKVSICLPMDIETPFAQAYVIFLLVLNVLAFVIICICYSCIYFTVRNPNVISSNSDTKIAKRMAILIFTDFLCMAPISFFAISASLKVPLITVSNSKILLVLFYPINSCANPFLYAIFTKNFRRDFFILLSKFGCCEMQAQIYRTEISSSAHIFHTRNGHCPPASKNSDGTIYSLVPLNHLN</sequence>
<evidence type="ECO:0000256" key="14">
    <source>
        <dbReference type="ARBA" id="ARBA00023180"/>
    </source>
</evidence>
<dbReference type="InterPro" id="IPR026906">
    <property type="entry name" value="LRR_5"/>
</dbReference>
<dbReference type="Pfam" id="PF00001">
    <property type="entry name" value="7tm_1"/>
    <property type="match status" value="1"/>
</dbReference>
<evidence type="ECO:0000256" key="13">
    <source>
        <dbReference type="ARBA" id="ARBA00023170"/>
    </source>
</evidence>
<keyword evidence="5" id="KW-0433">Leucine-rich repeat</keyword>
<evidence type="ECO:0000313" key="19">
    <source>
        <dbReference type="EMBL" id="RMB93719.1"/>
    </source>
</evidence>
<feature type="transmembrane region" description="Helical" evidence="17">
    <location>
        <begin position="779"/>
        <end position="801"/>
    </location>
</feature>
<keyword evidence="14" id="KW-0325">Glycoprotein</keyword>
<dbReference type="SUPFAM" id="SSF81321">
    <property type="entry name" value="Family A G protein-coupled receptor-like"/>
    <property type="match status" value="1"/>
</dbReference>
<dbReference type="GO" id="GO:0004963">
    <property type="term" value="F:follicle-stimulating hormone receptor activity"/>
    <property type="evidence" value="ECO:0007669"/>
    <property type="project" value="InterPro"/>
</dbReference>
<evidence type="ECO:0000256" key="16">
    <source>
        <dbReference type="ARBA" id="ARBA00030636"/>
    </source>
</evidence>
<keyword evidence="20" id="KW-1185">Reference proteome</keyword>
<dbReference type="PRINTS" id="PR00237">
    <property type="entry name" value="GPCRRHODOPSN"/>
</dbReference>
<dbReference type="GO" id="GO:0005886">
    <property type="term" value="C:plasma membrane"/>
    <property type="evidence" value="ECO:0007669"/>
    <property type="project" value="UniProtKB-SubCell"/>
</dbReference>
<dbReference type="InterPro" id="IPR002272">
    <property type="entry name" value="FSH_rcpt"/>
</dbReference>
<evidence type="ECO:0000256" key="7">
    <source>
        <dbReference type="ARBA" id="ARBA00022729"/>
    </source>
</evidence>
<dbReference type="AlphaFoldDB" id="A0A3M0J4I0"/>
<keyword evidence="10 17" id="KW-0297">G-protein coupled receptor</keyword>
<evidence type="ECO:0000256" key="2">
    <source>
        <dbReference type="ARBA" id="ARBA00021226"/>
    </source>
</evidence>
<evidence type="ECO:0000256" key="12">
    <source>
        <dbReference type="ARBA" id="ARBA00023157"/>
    </source>
</evidence>
<dbReference type="GO" id="GO:0008528">
    <property type="term" value="F:G protein-coupled peptide receptor activity"/>
    <property type="evidence" value="ECO:0007669"/>
    <property type="project" value="TreeGrafter"/>
</dbReference>
<evidence type="ECO:0000256" key="4">
    <source>
        <dbReference type="ARBA" id="ARBA00022553"/>
    </source>
</evidence>
<dbReference type="STRING" id="333673.A0A3M0J4I0"/>
<dbReference type="GO" id="GO:0007189">
    <property type="term" value="P:adenylate cyclase-activating G protein-coupled receptor signaling pathway"/>
    <property type="evidence" value="ECO:0007669"/>
    <property type="project" value="TreeGrafter"/>
</dbReference>
<proteinExistence type="inferred from homology"/>
<dbReference type="GO" id="GO:0008584">
    <property type="term" value="P:male gonad development"/>
    <property type="evidence" value="ECO:0007669"/>
    <property type="project" value="TreeGrafter"/>
</dbReference>
<dbReference type="Gene3D" id="1.20.1070.10">
    <property type="entry name" value="Rhodopsin 7-helix transmembrane proteins"/>
    <property type="match status" value="1"/>
</dbReference>
<feature type="domain" description="G-protein coupled receptors family 1 profile" evidence="18">
    <location>
        <begin position="583"/>
        <end position="830"/>
    </location>
</feature>
<evidence type="ECO:0000256" key="5">
    <source>
        <dbReference type="ARBA" id="ARBA00022614"/>
    </source>
</evidence>
<feature type="transmembrane region" description="Helical" evidence="17">
    <location>
        <begin position="813"/>
        <end position="833"/>
    </location>
</feature>
<dbReference type="Pfam" id="PF12369">
    <property type="entry name" value="GnHR_trans"/>
    <property type="match status" value="1"/>
</dbReference>
<name>A0A3M0J4I0_HIRRU</name>
<dbReference type="FunFam" id="1.20.1070.10:FF:000019">
    <property type="entry name" value="Lutropin-choriogonadotropic hormone receptor"/>
    <property type="match status" value="1"/>
</dbReference>